<dbReference type="CDD" id="cd06986">
    <property type="entry name" value="cupin_MmsR-like_N"/>
    <property type="match status" value="1"/>
</dbReference>
<feature type="domain" description="HTH araC/xylS-type" evidence="5">
    <location>
        <begin position="192"/>
        <end position="290"/>
    </location>
</feature>
<protein>
    <recommendedName>
        <fullName evidence="5">HTH araC/xylS-type domain-containing protein</fullName>
    </recommendedName>
</protein>
<dbReference type="Proteomes" id="UP000235116">
    <property type="component" value="Chromosome"/>
</dbReference>
<dbReference type="InterPro" id="IPR009057">
    <property type="entry name" value="Homeodomain-like_sf"/>
</dbReference>
<dbReference type="InterPro" id="IPR037923">
    <property type="entry name" value="HTH-like"/>
</dbReference>
<keyword evidence="3" id="KW-0010">Activator</keyword>
<dbReference type="RefSeq" id="WP_101893146.1">
    <property type="nucleotide sequence ID" value="NZ_CP022684.1"/>
</dbReference>
<dbReference type="Pfam" id="PF12833">
    <property type="entry name" value="HTH_18"/>
    <property type="match status" value="1"/>
</dbReference>
<dbReference type="InterPro" id="IPR020449">
    <property type="entry name" value="Tscrpt_reg_AraC-type_HTH"/>
</dbReference>
<dbReference type="SMART" id="SM00342">
    <property type="entry name" value="HTH_ARAC"/>
    <property type="match status" value="1"/>
</dbReference>
<keyword evidence="2" id="KW-0238">DNA-binding</keyword>
<dbReference type="PANTHER" id="PTHR43280:SF30">
    <property type="entry name" value="MMSAB OPERON REGULATORY PROTEIN"/>
    <property type="match status" value="1"/>
</dbReference>
<dbReference type="KEGG" id="kak:Kalk_04955"/>
<evidence type="ECO:0000256" key="3">
    <source>
        <dbReference type="ARBA" id="ARBA00023159"/>
    </source>
</evidence>
<evidence type="ECO:0000256" key="1">
    <source>
        <dbReference type="ARBA" id="ARBA00023015"/>
    </source>
</evidence>
<evidence type="ECO:0000259" key="5">
    <source>
        <dbReference type="PROSITE" id="PS01124"/>
    </source>
</evidence>
<dbReference type="Gene3D" id="1.10.10.60">
    <property type="entry name" value="Homeodomain-like"/>
    <property type="match status" value="2"/>
</dbReference>
<dbReference type="EMBL" id="CP022684">
    <property type="protein sequence ID" value="AUM11807.1"/>
    <property type="molecule type" value="Genomic_DNA"/>
</dbReference>
<evidence type="ECO:0000313" key="6">
    <source>
        <dbReference type="EMBL" id="AUM11807.1"/>
    </source>
</evidence>
<dbReference type="Gene3D" id="2.60.120.280">
    <property type="entry name" value="Regulatory protein AraC"/>
    <property type="match status" value="1"/>
</dbReference>
<dbReference type="SUPFAM" id="SSF46689">
    <property type="entry name" value="Homeodomain-like"/>
    <property type="match status" value="2"/>
</dbReference>
<dbReference type="GO" id="GO:0043565">
    <property type="term" value="F:sequence-specific DNA binding"/>
    <property type="evidence" value="ECO:0007669"/>
    <property type="project" value="InterPro"/>
</dbReference>
<dbReference type="OrthoDB" id="9803764at2"/>
<dbReference type="GO" id="GO:0003700">
    <property type="term" value="F:DNA-binding transcription factor activity"/>
    <property type="evidence" value="ECO:0007669"/>
    <property type="project" value="InterPro"/>
</dbReference>
<evidence type="ECO:0000256" key="2">
    <source>
        <dbReference type="ARBA" id="ARBA00023125"/>
    </source>
</evidence>
<evidence type="ECO:0000313" key="7">
    <source>
        <dbReference type="Proteomes" id="UP000235116"/>
    </source>
</evidence>
<sequence length="293" mass="33195">MPVSSSWPLSPDSIRFFVPRFASVQLSTNPLTESLYINGMGFYPNADGHHMTRWEHDDHLLMYCSAGKGWVQALNERFDVNPGSLIMLPRGVAHHYESDPKNPWTLRWVHFTGKHAQDYIANMGLPENGYVTAIGLHPKIISDFDALFTVRETGYSMKALIHASQTLKQSLTYLALLTTSQTQQARQPIDLEAIQTIMAANLNQDLELDDLAAAANLSKYHFSKRYKDLTGYSPIQHFIHLKMERACYLLDISRQPIALVAAELGYEDPQYFSRLFKKVTGVSPREYRSLDAG</sequence>
<evidence type="ECO:0000256" key="4">
    <source>
        <dbReference type="ARBA" id="ARBA00023163"/>
    </source>
</evidence>
<reference evidence="7" key="1">
    <citation type="submission" date="2017-08" db="EMBL/GenBank/DDBJ databases">
        <title>Direct submision.</title>
        <authorList>
            <person name="Kim S.-J."/>
            <person name="Rhee S.-K."/>
        </authorList>
    </citation>
    <scope>NUCLEOTIDE SEQUENCE [LARGE SCALE GENOMIC DNA]</scope>
    <source>
        <strain evidence="7">GI5</strain>
    </source>
</reference>
<dbReference type="SUPFAM" id="SSF51215">
    <property type="entry name" value="Regulatory protein AraC"/>
    <property type="match status" value="1"/>
</dbReference>
<keyword evidence="1" id="KW-0805">Transcription regulation</keyword>
<dbReference type="InterPro" id="IPR003313">
    <property type="entry name" value="AraC-bd"/>
</dbReference>
<dbReference type="PRINTS" id="PR00032">
    <property type="entry name" value="HTHARAC"/>
</dbReference>
<organism evidence="6 7">
    <name type="scientific">Ketobacter alkanivorans</name>
    <dbReference type="NCBI Taxonomy" id="1917421"/>
    <lineage>
        <taxon>Bacteria</taxon>
        <taxon>Pseudomonadati</taxon>
        <taxon>Pseudomonadota</taxon>
        <taxon>Gammaproteobacteria</taxon>
        <taxon>Pseudomonadales</taxon>
        <taxon>Ketobacteraceae</taxon>
        <taxon>Ketobacter</taxon>
    </lineage>
</organism>
<dbReference type="PROSITE" id="PS01124">
    <property type="entry name" value="HTH_ARAC_FAMILY_2"/>
    <property type="match status" value="1"/>
</dbReference>
<keyword evidence="7" id="KW-1185">Reference proteome</keyword>
<dbReference type="AlphaFoldDB" id="A0A2K9LHU2"/>
<accession>A0A2K9LHU2</accession>
<proteinExistence type="predicted"/>
<keyword evidence="4" id="KW-0804">Transcription</keyword>
<name>A0A2K9LHU2_9GAMM</name>
<dbReference type="Pfam" id="PF02311">
    <property type="entry name" value="AraC_binding"/>
    <property type="match status" value="1"/>
</dbReference>
<dbReference type="InterPro" id="IPR018060">
    <property type="entry name" value="HTH_AraC"/>
</dbReference>
<dbReference type="PANTHER" id="PTHR43280">
    <property type="entry name" value="ARAC-FAMILY TRANSCRIPTIONAL REGULATOR"/>
    <property type="match status" value="1"/>
</dbReference>
<gene>
    <name evidence="6" type="ORF">Kalk_04955</name>
</gene>